<dbReference type="SUPFAM" id="SSF47459">
    <property type="entry name" value="HLH, helix-loop-helix DNA-binding domain"/>
    <property type="match status" value="1"/>
</dbReference>
<keyword evidence="5" id="KW-0539">Nucleus</keyword>
<name>A0A8B8LW61_ABRPR</name>
<evidence type="ECO:0000256" key="2">
    <source>
        <dbReference type="ARBA" id="ARBA00023015"/>
    </source>
</evidence>
<dbReference type="GO" id="GO:0046983">
    <property type="term" value="F:protein dimerization activity"/>
    <property type="evidence" value="ECO:0007669"/>
    <property type="project" value="InterPro"/>
</dbReference>
<dbReference type="InterPro" id="IPR011598">
    <property type="entry name" value="bHLH_dom"/>
</dbReference>
<dbReference type="Pfam" id="PF14215">
    <property type="entry name" value="bHLH-MYC_N"/>
    <property type="match status" value="1"/>
</dbReference>
<evidence type="ECO:0000256" key="5">
    <source>
        <dbReference type="ARBA" id="ARBA00023242"/>
    </source>
</evidence>
<feature type="domain" description="BHLH" evidence="7">
    <location>
        <begin position="402"/>
        <end position="451"/>
    </location>
</feature>
<keyword evidence="4" id="KW-0804">Transcription</keyword>
<dbReference type="AlphaFoldDB" id="A0A8B8LW61"/>
<evidence type="ECO:0000313" key="8">
    <source>
        <dbReference type="Proteomes" id="UP000694853"/>
    </source>
</evidence>
<evidence type="ECO:0000256" key="3">
    <source>
        <dbReference type="ARBA" id="ARBA00023159"/>
    </source>
</evidence>
<dbReference type="Pfam" id="PF00010">
    <property type="entry name" value="HLH"/>
    <property type="match status" value="1"/>
</dbReference>
<evidence type="ECO:0000313" key="9">
    <source>
        <dbReference type="RefSeq" id="XP_027360621.1"/>
    </source>
</evidence>
<dbReference type="GO" id="GO:0080090">
    <property type="term" value="P:regulation of primary metabolic process"/>
    <property type="evidence" value="ECO:0007669"/>
    <property type="project" value="UniProtKB-ARBA"/>
</dbReference>
<keyword evidence="3" id="KW-0010">Activator</keyword>
<feature type="coiled-coil region" evidence="6">
    <location>
        <begin position="441"/>
        <end position="468"/>
    </location>
</feature>
<protein>
    <submittedName>
        <fullName evidence="9">Transcription factor EGL1-like</fullName>
    </submittedName>
</protein>
<dbReference type="OrthoDB" id="690068at2759"/>
<reference evidence="9" key="2">
    <citation type="submission" date="2025-08" db="UniProtKB">
        <authorList>
            <consortium name="RefSeq"/>
        </authorList>
    </citation>
    <scope>IDENTIFICATION</scope>
    <source>
        <tissue evidence="9">Young leaves</tissue>
    </source>
</reference>
<sequence length="605" mass="68378">MLAENLKKQLALAVKSINWNYAIFWSNTDTQPRVLRWGEGYYNGGIKIKRTNETMDVNSDQIGLQRSEQLRKLYASLKSAEVNSQTQRPSAVISPEDLTDAEWFYLVCMSFEFNIGQGLPGRALANGKPIWLCNALSADSRVFSRSLFAKSASIQTVVCFPFLEGVMELGTIDFVSEDHSLIQWIRSSFLDILDTSVPERSGATFSARNDEGFACVAFNRNALQANRPAQTFTAKGTIGGGASQVQSWQVLGDELSNCGQNSMSSSGSISQAFDNPDKITFVTKSENPTSYCAEDLQESNGPKTTSVDLPSDDQHYQRLLSALLKHSDQLNMGLHFQNVHRESSFVIWNRQGSMDCQRPRRGIPQKLLKKALFEVPRMHVDWLLEAQEERDYREGMRPEVDEIGMNHVLSERKRRAELNERFSTLRSMVPSTTKDDKISILDDAINYLRKLEKKVRELEAQRVLIDLEARTKRTPQDMVERTSDNYCNNKFDSKKKSVVNKRKASDIDEKRRGISSKALKKASASNVTICMRDNEILIEMNCLWRERVLLKIMEAINSLCLDCHSVQSSEADGNLNLTIKSKFRGPNVASAKRIKHTLQKAALKC</sequence>
<evidence type="ECO:0000256" key="6">
    <source>
        <dbReference type="SAM" id="Coils"/>
    </source>
</evidence>
<dbReference type="PANTHER" id="PTHR46266">
    <property type="entry name" value="TRANSCRIPTION FACTOR TT8"/>
    <property type="match status" value="1"/>
</dbReference>
<dbReference type="PANTHER" id="PTHR46266:SF3">
    <property type="entry name" value="TRANSCRIPTION FACTOR EGL1"/>
    <property type="match status" value="1"/>
</dbReference>
<keyword evidence="2" id="KW-0805">Transcription regulation</keyword>
<keyword evidence="8" id="KW-1185">Reference proteome</keyword>
<organism evidence="8 9">
    <name type="scientific">Abrus precatorius</name>
    <name type="common">Indian licorice</name>
    <name type="synonym">Glycine abrus</name>
    <dbReference type="NCBI Taxonomy" id="3816"/>
    <lineage>
        <taxon>Eukaryota</taxon>
        <taxon>Viridiplantae</taxon>
        <taxon>Streptophyta</taxon>
        <taxon>Embryophyta</taxon>
        <taxon>Tracheophyta</taxon>
        <taxon>Spermatophyta</taxon>
        <taxon>Magnoliopsida</taxon>
        <taxon>eudicotyledons</taxon>
        <taxon>Gunneridae</taxon>
        <taxon>Pentapetalae</taxon>
        <taxon>rosids</taxon>
        <taxon>fabids</taxon>
        <taxon>Fabales</taxon>
        <taxon>Fabaceae</taxon>
        <taxon>Papilionoideae</taxon>
        <taxon>50 kb inversion clade</taxon>
        <taxon>NPAAA clade</taxon>
        <taxon>indigoferoid/millettioid clade</taxon>
        <taxon>Abreae</taxon>
        <taxon>Abrus</taxon>
    </lineage>
</organism>
<dbReference type="Gene3D" id="4.10.280.10">
    <property type="entry name" value="Helix-loop-helix DNA-binding domain"/>
    <property type="match status" value="1"/>
</dbReference>
<dbReference type="KEGG" id="aprc:113868862"/>
<evidence type="ECO:0000256" key="1">
    <source>
        <dbReference type="ARBA" id="ARBA00004123"/>
    </source>
</evidence>
<evidence type="ECO:0000256" key="4">
    <source>
        <dbReference type="ARBA" id="ARBA00023163"/>
    </source>
</evidence>
<dbReference type="PROSITE" id="PS50888">
    <property type="entry name" value="BHLH"/>
    <property type="match status" value="1"/>
</dbReference>
<dbReference type="InterPro" id="IPR029016">
    <property type="entry name" value="GAF-like_dom_sf"/>
</dbReference>
<dbReference type="RefSeq" id="XP_027360621.1">
    <property type="nucleotide sequence ID" value="XM_027504820.1"/>
</dbReference>
<dbReference type="Gene3D" id="3.30.450.40">
    <property type="match status" value="1"/>
</dbReference>
<dbReference type="InterPro" id="IPR025610">
    <property type="entry name" value="MYC/MYB_N"/>
</dbReference>
<dbReference type="GeneID" id="113868862"/>
<reference evidence="8" key="1">
    <citation type="journal article" date="2019" name="Toxins">
        <title>Detection of Abrin-Like and Prepropulchellin-Like Toxin Genes and Transcripts Using Whole Genome Sequencing and Full-Length Transcript Sequencing of Abrus precatorius.</title>
        <authorList>
            <person name="Hovde B.T."/>
            <person name="Daligault H.E."/>
            <person name="Hanschen E.R."/>
            <person name="Kunde Y.A."/>
            <person name="Johnson M.B."/>
            <person name="Starkenburg S.R."/>
            <person name="Johnson S.L."/>
        </authorList>
    </citation>
    <scope>NUCLEOTIDE SEQUENCE [LARGE SCALE GENOMIC DNA]</scope>
</reference>
<accession>A0A8B8LW61</accession>
<dbReference type="InterPro" id="IPR054502">
    <property type="entry name" value="bHLH-TF_ACT-like_plant"/>
</dbReference>
<dbReference type="GO" id="GO:0005634">
    <property type="term" value="C:nucleus"/>
    <property type="evidence" value="ECO:0007669"/>
    <property type="project" value="UniProtKB-SubCell"/>
</dbReference>
<dbReference type="SMART" id="SM00353">
    <property type="entry name" value="HLH"/>
    <property type="match status" value="1"/>
</dbReference>
<gene>
    <name evidence="9" type="primary">LOC113868862</name>
</gene>
<proteinExistence type="predicted"/>
<dbReference type="InterPro" id="IPR036638">
    <property type="entry name" value="HLH_DNA-bd_sf"/>
</dbReference>
<dbReference type="Pfam" id="PF22754">
    <property type="entry name" value="bHLH-TF_ACT-like_plant"/>
    <property type="match status" value="1"/>
</dbReference>
<keyword evidence="6" id="KW-0175">Coiled coil</keyword>
<evidence type="ECO:0000259" key="7">
    <source>
        <dbReference type="PROSITE" id="PS50888"/>
    </source>
</evidence>
<dbReference type="Proteomes" id="UP000694853">
    <property type="component" value="Unplaced"/>
</dbReference>
<comment type="subcellular location">
    <subcellularLocation>
        <location evidence="1">Nucleus</location>
    </subcellularLocation>
</comment>